<comment type="caution">
    <text evidence="6">The sequence shown here is derived from an EMBL/GenBank/DDBJ whole genome shotgun (WGS) entry which is preliminary data.</text>
</comment>
<dbReference type="InterPro" id="IPR036390">
    <property type="entry name" value="WH_DNA-bd_sf"/>
</dbReference>
<keyword evidence="7" id="KW-1185">Reference proteome</keyword>
<accession>A0ABW6KIZ8</accession>
<keyword evidence="4" id="KW-0804">Transcription</keyword>
<gene>
    <name evidence="6" type="ORF">ACFYKX_19660</name>
</gene>
<evidence type="ECO:0000256" key="4">
    <source>
        <dbReference type="ARBA" id="ARBA00023163"/>
    </source>
</evidence>
<dbReference type="PANTHER" id="PTHR30126">
    <property type="entry name" value="HTH-TYPE TRANSCRIPTIONAL REGULATOR"/>
    <property type="match status" value="1"/>
</dbReference>
<dbReference type="PANTHER" id="PTHR30126:SF100">
    <property type="entry name" value="LYSR-FAMILY TRANSCRIPTIONAL REGULATOR"/>
    <property type="match status" value="1"/>
</dbReference>
<evidence type="ECO:0000313" key="7">
    <source>
        <dbReference type="Proteomes" id="UP001601059"/>
    </source>
</evidence>
<evidence type="ECO:0000256" key="1">
    <source>
        <dbReference type="ARBA" id="ARBA00009437"/>
    </source>
</evidence>
<dbReference type="RefSeq" id="WP_389362818.1">
    <property type="nucleotide sequence ID" value="NZ_JBIACK010000011.1"/>
</dbReference>
<feature type="domain" description="HTH lysR-type" evidence="5">
    <location>
        <begin position="1"/>
        <end position="58"/>
    </location>
</feature>
<evidence type="ECO:0000256" key="3">
    <source>
        <dbReference type="ARBA" id="ARBA00023125"/>
    </source>
</evidence>
<dbReference type="SUPFAM" id="SSF53850">
    <property type="entry name" value="Periplasmic binding protein-like II"/>
    <property type="match status" value="1"/>
</dbReference>
<evidence type="ECO:0000256" key="2">
    <source>
        <dbReference type="ARBA" id="ARBA00023015"/>
    </source>
</evidence>
<dbReference type="CDD" id="cd05466">
    <property type="entry name" value="PBP2_LTTR_substrate"/>
    <property type="match status" value="1"/>
</dbReference>
<dbReference type="SUPFAM" id="SSF46785">
    <property type="entry name" value="Winged helix' DNA-binding domain"/>
    <property type="match status" value="1"/>
</dbReference>
<reference evidence="6 7" key="1">
    <citation type="submission" date="2024-08" db="EMBL/GenBank/DDBJ databases">
        <title>Two novel Cytobacillus novel species.</title>
        <authorList>
            <person name="Liu G."/>
        </authorList>
    </citation>
    <scope>NUCLEOTIDE SEQUENCE [LARGE SCALE GENOMIC DNA]</scope>
    <source>
        <strain evidence="6 7">FJAT-54145</strain>
    </source>
</reference>
<dbReference type="Proteomes" id="UP001601059">
    <property type="component" value="Unassembled WGS sequence"/>
</dbReference>
<keyword evidence="2" id="KW-0805">Transcription regulation</keyword>
<evidence type="ECO:0000313" key="6">
    <source>
        <dbReference type="EMBL" id="MFE8702825.1"/>
    </source>
</evidence>
<dbReference type="InterPro" id="IPR005119">
    <property type="entry name" value="LysR_subst-bd"/>
</dbReference>
<dbReference type="Gene3D" id="3.40.190.290">
    <property type="match status" value="1"/>
</dbReference>
<dbReference type="Gene3D" id="1.10.10.10">
    <property type="entry name" value="Winged helix-like DNA-binding domain superfamily/Winged helix DNA-binding domain"/>
    <property type="match status" value="1"/>
</dbReference>
<proteinExistence type="inferred from homology"/>
<keyword evidence="3" id="KW-0238">DNA-binding</keyword>
<dbReference type="PROSITE" id="PS50931">
    <property type="entry name" value="HTH_LYSR"/>
    <property type="match status" value="1"/>
</dbReference>
<evidence type="ECO:0000259" key="5">
    <source>
        <dbReference type="PROSITE" id="PS50931"/>
    </source>
</evidence>
<dbReference type="EMBL" id="JBIACK010000011">
    <property type="protein sequence ID" value="MFE8702825.1"/>
    <property type="molecule type" value="Genomic_DNA"/>
</dbReference>
<dbReference type="PRINTS" id="PR00039">
    <property type="entry name" value="HTHLYSR"/>
</dbReference>
<name>A0ABW6KIZ8_9BACI</name>
<protein>
    <submittedName>
        <fullName evidence="6">LysR family transcriptional regulator</fullName>
    </submittedName>
</protein>
<organism evidence="6 7">
    <name type="scientific">Cytobacillus spartinae</name>
    <dbReference type="NCBI Taxonomy" id="3299023"/>
    <lineage>
        <taxon>Bacteria</taxon>
        <taxon>Bacillati</taxon>
        <taxon>Bacillota</taxon>
        <taxon>Bacilli</taxon>
        <taxon>Bacillales</taxon>
        <taxon>Bacillaceae</taxon>
        <taxon>Cytobacillus</taxon>
    </lineage>
</organism>
<dbReference type="InterPro" id="IPR036388">
    <property type="entry name" value="WH-like_DNA-bd_sf"/>
</dbReference>
<dbReference type="InterPro" id="IPR000847">
    <property type="entry name" value="LysR_HTH_N"/>
</dbReference>
<dbReference type="Pfam" id="PF03466">
    <property type="entry name" value="LysR_substrate"/>
    <property type="match status" value="1"/>
</dbReference>
<dbReference type="Pfam" id="PF00126">
    <property type="entry name" value="HTH_1"/>
    <property type="match status" value="1"/>
</dbReference>
<comment type="similarity">
    <text evidence="1">Belongs to the LysR transcriptional regulatory family.</text>
</comment>
<sequence>MEIKQLITFKYAAESLNFTQTAKILNFAQSSVTAQIKTLEEEIGKPLFERLGKRLILTEAGQQFKRYAEKMIKLSEEAIIVANGERVSSGTLTIGAQESQCTYRLLPILKQFKALYPNMKIVFKPAHSDEIARKQLMEGALDIAFITDFSKPDGALRKERLIKEELKVVASGDYPSDVFSPEEMKNETLLLTEAGCSYRYIFEDEFISVGVHPSDKIEFGSAETIKQCVITGLGIAMLPGMVVDREIKEGRLKELVRKESGPHLYTHIAWHKDKWMTPPLEAFIELTRKTFGSIYNKGRLYNEIV</sequence>